<dbReference type="SUPFAM" id="SSF55785">
    <property type="entry name" value="PYP-like sensor domain (PAS domain)"/>
    <property type="match status" value="1"/>
</dbReference>
<evidence type="ECO:0000313" key="7">
    <source>
        <dbReference type="EMBL" id="MEV8467825.1"/>
    </source>
</evidence>
<dbReference type="NCBIfam" id="TIGR00573">
    <property type="entry name" value="dnaq"/>
    <property type="match status" value="1"/>
</dbReference>
<dbReference type="InterPro" id="IPR012337">
    <property type="entry name" value="RNaseH-like_sf"/>
</dbReference>
<feature type="domain" description="Exonuclease" evidence="6">
    <location>
        <begin position="501"/>
        <end position="671"/>
    </location>
</feature>
<sequence length="699" mass="75892">MFNTLSLRLRIFLFFALLGCGALAILAGSLAFAAARMDPAQPMAALTTGGIMAGFLTAALVAGIWYLFDENVARAIERLSSELRARAHADISRDLDAAPAKYLGDLAPAAGELTRTLASARSELEETVAEQTSRLKEQTAQLTALLSDVDMGLILCAPSHQIVFYNPTSVDLLQDTGRPRLDRMIFDLLREGPIRRTYETLLKAETGEKHRDVLVSTVACGRTIAAHMRLVSGALGMGEKPGYVLTLRDVSKDMKMHSERERLLTETIDSVRLPAARLQAVLDMINDPVGGFADHDAALRSEAAELVEVVNTLAERHDADQDTWWPMQDVRASQLIDAIRGHLGPDALPLDAPSPHISLRCDGFALSSLLASLIHKITDLGLAKALSLTVEMEGPGAMVSLHWDGGALPIPALREVLDAPLEDGPIEITGQEILNHHNSDIWPETTDSGQAALMLPIAEARMVEALGSLKPGYGRPTVFDFDLLTQVRDGAVTGKKLSELTYVVFDTETTGLDPKGGDEIVQIAAVRLLNGKRVDGEVLDQLVDPKRTIPPKSTEIHGITEDMVKGMPTIKEAGAQFHRFCQNAVLVAHNAPFDMAFFHRHAETIGAPFDHPVIDTVLLSAILFGQNEVHTLDALADRFGVVIPAEVRHTAYGDTVATAEVFQRMLAMLEAQGMTTYDDVVAAMEKNARLMREMKARVG</sequence>
<keyword evidence="5" id="KW-0812">Transmembrane</keyword>
<evidence type="ECO:0000256" key="1">
    <source>
        <dbReference type="ARBA" id="ARBA00012417"/>
    </source>
</evidence>
<comment type="catalytic activity">
    <reaction evidence="3">
        <text>DNA(n) + a 2'-deoxyribonucleoside 5'-triphosphate = DNA(n+1) + diphosphate</text>
        <dbReference type="Rhea" id="RHEA:22508"/>
        <dbReference type="Rhea" id="RHEA-COMP:17339"/>
        <dbReference type="Rhea" id="RHEA-COMP:17340"/>
        <dbReference type="ChEBI" id="CHEBI:33019"/>
        <dbReference type="ChEBI" id="CHEBI:61560"/>
        <dbReference type="ChEBI" id="CHEBI:173112"/>
        <dbReference type="EC" id="2.7.7.7"/>
    </reaction>
</comment>
<reference evidence="7 8" key="1">
    <citation type="submission" date="2024-07" db="EMBL/GenBank/DDBJ databases">
        <authorList>
            <person name="Kang M."/>
        </authorList>
    </citation>
    <scope>NUCLEOTIDE SEQUENCE [LARGE SCALE GENOMIC DNA]</scope>
    <source>
        <strain evidence="7 8">DFM31</strain>
    </source>
</reference>
<feature type="transmembrane region" description="Helical" evidence="5">
    <location>
        <begin position="43"/>
        <end position="68"/>
    </location>
</feature>
<dbReference type="Gene3D" id="3.30.420.10">
    <property type="entry name" value="Ribonuclease H-like superfamily/Ribonuclease H"/>
    <property type="match status" value="1"/>
</dbReference>
<evidence type="ECO:0000313" key="8">
    <source>
        <dbReference type="Proteomes" id="UP001553161"/>
    </source>
</evidence>
<dbReference type="Proteomes" id="UP001553161">
    <property type="component" value="Unassembled WGS sequence"/>
</dbReference>
<dbReference type="GO" id="GO:0004527">
    <property type="term" value="F:exonuclease activity"/>
    <property type="evidence" value="ECO:0007669"/>
    <property type="project" value="UniProtKB-KW"/>
</dbReference>
<comment type="caution">
    <text evidence="7">The sequence shown here is derived from an EMBL/GenBank/DDBJ whole genome shotgun (WGS) entry which is preliminary data.</text>
</comment>
<dbReference type="InterPro" id="IPR006054">
    <property type="entry name" value="DnaQ"/>
</dbReference>
<proteinExistence type="predicted"/>
<dbReference type="InterPro" id="IPR000014">
    <property type="entry name" value="PAS"/>
</dbReference>
<dbReference type="CDD" id="cd00130">
    <property type="entry name" value="PAS"/>
    <property type="match status" value="1"/>
</dbReference>
<evidence type="ECO:0000259" key="6">
    <source>
        <dbReference type="SMART" id="SM00479"/>
    </source>
</evidence>
<keyword evidence="7" id="KW-0269">Exonuclease</keyword>
<dbReference type="InterPro" id="IPR035965">
    <property type="entry name" value="PAS-like_dom_sf"/>
</dbReference>
<comment type="function">
    <text evidence="2">DNA polymerase III is a complex, multichain enzyme responsible for most of the replicative synthesis in bacteria. The epsilon subunit contain the editing function and is a proofreading 3'-5' exonuclease.</text>
</comment>
<organism evidence="7 8">
    <name type="scientific">Meridianimarinicoccus marinus</name>
    <dbReference type="NCBI Taxonomy" id="3231483"/>
    <lineage>
        <taxon>Bacteria</taxon>
        <taxon>Pseudomonadati</taxon>
        <taxon>Pseudomonadota</taxon>
        <taxon>Alphaproteobacteria</taxon>
        <taxon>Rhodobacterales</taxon>
        <taxon>Paracoccaceae</taxon>
        <taxon>Meridianimarinicoccus</taxon>
    </lineage>
</organism>
<dbReference type="RefSeq" id="WP_366193708.1">
    <property type="nucleotide sequence ID" value="NZ_JBFBVU010000018.1"/>
</dbReference>
<dbReference type="EMBL" id="JBFBVU010000018">
    <property type="protein sequence ID" value="MEV8467825.1"/>
    <property type="molecule type" value="Genomic_DNA"/>
</dbReference>
<dbReference type="InterPro" id="IPR036397">
    <property type="entry name" value="RNaseH_sf"/>
</dbReference>
<gene>
    <name evidence="7" type="ORF">AB0T83_13675</name>
</gene>
<evidence type="ECO:0000256" key="2">
    <source>
        <dbReference type="ARBA" id="ARBA00025483"/>
    </source>
</evidence>
<dbReference type="Pfam" id="PF00929">
    <property type="entry name" value="RNase_T"/>
    <property type="match status" value="1"/>
</dbReference>
<dbReference type="PANTHER" id="PTHR30231">
    <property type="entry name" value="DNA POLYMERASE III SUBUNIT EPSILON"/>
    <property type="match status" value="1"/>
</dbReference>
<accession>A0ABV3L8C5</accession>
<dbReference type="SUPFAM" id="SSF53098">
    <property type="entry name" value="Ribonuclease H-like"/>
    <property type="match status" value="1"/>
</dbReference>
<keyword evidence="7" id="KW-0378">Hydrolase</keyword>
<keyword evidence="8" id="KW-1185">Reference proteome</keyword>
<dbReference type="PANTHER" id="PTHR30231:SF41">
    <property type="entry name" value="DNA POLYMERASE III SUBUNIT EPSILON"/>
    <property type="match status" value="1"/>
</dbReference>
<keyword evidence="7" id="KW-0540">Nuclease</keyword>
<keyword evidence="5" id="KW-1133">Transmembrane helix</keyword>
<dbReference type="Gene3D" id="3.30.450.20">
    <property type="entry name" value="PAS domain"/>
    <property type="match status" value="1"/>
</dbReference>
<keyword evidence="5" id="KW-0472">Membrane</keyword>
<name>A0ABV3L8C5_9RHOB</name>
<feature type="coiled-coil region" evidence="4">
    <location>
        <begin position="110"/>
        <end position="141"/>
    </location>
</feature>
<dbReference type="InterPro" id="IPR013520">
    <property type="entry name" value="Ribonucl_H"/>
</dbReference>
<evidence type="ECO:0000256" key="4">
    <source>
        <dbReference type="SAM" id="Coils"/>
    </source>
</evidence>
<dbReference type="SMART" id="SM00479">
    <property type="entry name" value="EXOIII"/>
    <property type="match status" value="1"/>
</dbReference>
<dbReference type="EC" id="2.7.7.7" evidence="1"/>
<evidence type="ECO:0000256" key="3">
    <source>
        <dbReference type="ARBA" id="ARBA00049244"/>
    </source>
</evidence>
<keyword evidence="4" id="KW-0175">Coiled coil</keyword>
<protein>
    <recommendedName>
        <fullName evidence="1">DNA-directed DNA polymerase</fullName>
        <ecNumber evidence="1">2.7.7.7</ecNumber>
    </recommendedName>
</protein>
<evidence type="ECO:0000256" key="5">
    <source>
        <dbReference type="SAM" id="Phobius"/>
    </source>
</evidence>
<dbReference type="CDD" id="cd06127">
    <property type="entry name" value="DEDDh"/>
    <property type="match status" value="1"/>
</dbReference>